<dbReference type="PANTHER" id="PTHR35569">
    <property type="entry name" value="CYANAMIDE HYDRATASE DDI2-RELATED"/>
    <property type="match status" value="1"/>
</dbReference>
<name>A0A2I2GL28_9EURO</name>
<dbReference type="Proteomes" id="UP000234275">
    <property type="component" value="Unassembled WGS sequence"/>
</dbReference>
<dbReference type="RefSeq" id="XP_024708877.1">
    <property type="nucleotide sequence ID" value="XM_024847557.1"/>
</dbReference>
<dbReference type="AlphaFoldDB" id="A0A2I2GL28"/>
<dbReference type="GeneID" id="36555256"/>
<comment type="caution">
    <text evidence="1">The sequence shown here is derived from an EMBL/GenBank/DDBJ whole genome shotgun (WGS) entry which is preliminary data.</text>
</comment>
<dbReference type="VEuPathDB" id="FungiDB:P170DRAFT_424295"/>
<evidence type="ECO:0000313" key="1">
    <source>
        <dbReference type="EMBL" id="PLB53575.1"/>
    </source>
</evidence>
<proteinExistence type="predicted"/>
<protein>
    <submittedName>
        <fullName evidence="1">Uncharacterized protein</fullName>
    </submittedName>
</protein>
<sequence>MASDPVREYGLSAVPSSAEKLIAPAVQRRGTPPAALVSTTPVPRLVHPDTVRDVNHRFPRLRWSGCFVDTLRQEIRLKPWAHSTTLGEEEFPAKILGNPYAVEYE</sequence>
<evidence type="ECO:0000313" key="2">
    <source>
        <dbReference type="Proteomes" id="UP000234275"/>
    </source>
</evidence>
<gene>
    <name evidence="1" type="ORF">P170DRAFT_424295</name>
</gene>
<keyword evidence="2" id="KW-1185">Reference proteome</keyword>
<reference evidence="1 2" key="1">
    <citation type="submission" date="2016-12" db="EMBL/GenBank/DDBJ databases">
        <title>The genomes of Aspergillus section Nigri reveals drivers in fungal speciation.</title>
        <authorList>
            <consortium name="DOE Joint Genome Institute"/>
            <person name="Vesth T.C."/>
            <person name="Nybo J."/>
            <person name="Theobald S."/>
            <person name="Brandl J."/>
            <person name="Frisvad J.C."/>
            <person name="Nielsen K.F."/>
            <person name="Lyhne E.K."/>
            <person name="Kogle M.E."/>
            <person name="Kuo A."/>
            <person name="Riley R."/>
            <person name="Clum A."/>
            <person name="Nolan M."/>
            <person name="Lipzen A."/>
            <person name="Salamov A."/>
            <person name="Henrissat B."/>
            <person name="Wiebenga A."/>
            <person name="De Vries R.P."/>
            <person name="Grigoriev I.V."/>
            <person name="Mortensen U.H."/>
            <person name="Andersen M.R."/>
            <person name="Baker S.E."/>
        </authorList>
    </citation>
    <scope>NUCLEOTIDE SEQUENCE [LARGE SCALE GENOMIC DNA]</scope>
    <source>
        <strain evidence="1 2">IBT 23096</strain>
    </source>
</reference>
<accession>A0A2I2GL28</accession>
<organism evidence="1 2">
    <name type="scientific">Aspergillus steynii IBT 23096</name>
    <dbReference type="NCBI Taxonomy" id="1392250"/>
    <lineage>
        <taxon>Eukaryota</taxon>
        <taxon>Fungi</taxon>
        <taxon>Dikarya</taxon>
        <taxon>Ascomycota</taxon>
        <taxon>Pezizomycotina</taxon>
        <taxon>Eurotiomycetes</taxon>
        <taxon>Eurotiomycetidae</taxon>
        <taxon>Eurotiales</taxon>
        <taxon>Aspergillaceae</taxon>
        <taxon>Aspergillus</taxon>
        <taxon>Aspergillus subgen. Circumdati</taxon>
    </lineage>
</organism>
<dbReference type="PANTHER" id="PTHR35569:SF1">
    <property type="entry name" value="CYANAMIDE HYDRATASE DDI2-RELATED"/>
    <property type="match status" value="1"/>
</dbReference>
<dbReference type="EMBL" id="MSFO01000002">
    <property type="protein sequence ID" value="PLB53575.1"/>
    <property type="molecule type" value="Genomic_DNA"/>
</dbReference>
<dbReference type="OrthoDB" id="409121at2759"/>